<dbReference type="Ensembl" id="ENSSTUT00000012793.1">
    <property type="protein sequence ID" value="ENSSTUP00000012069.1"/>
    <property type="gene ID" value="ENSSTUG00000005725.1"/>
</dbReference>
<evidence type="ECO:0000313" key="3">
    <source>
        <dbReference type="Ensembl" id="ENSSTUP00000012069.1"/>
    </source>
</evidence>
<dbReference type="OMA" id="VQTDMSI"/>
<dbReference type="Proteomes" id="UP000472277">
    <property type="component" value="Chromosome 21"/>
</dbReference>
<proteinExistence type="predicted"/>
<sequence>MAEKKENVSKFEMLKLLEKCRKERDDAVHRESIMREKLRQYESRMKSTEVLKQKFKTMTSENKELRKHIKALRQEMGLEASPQFNGKTTKDIISDMLEKERQCSSLVEKTGRLSLTIDDLTSELANAVTSKTLLEYQVRSLQQNLKDMTNNQRRLLKLWEDKRSQREQLTLPAIGLPQRPGEKPVSHKGAQTEMSINSAQKLPPDAFETKPSPSPRSRHHKRRSSIDKQGGLTTLGNGHQMGNGNHHLGNGNHHTLGNGNHHTLGNGLQLGNGNHHTLGNGLQLGNGNHHTLGNGLQLGNGNHQREKEDLFHYETNEHIL</sequence>
<reference evidence="3" key="1">
    <citation type="submission" date="2025-08" db="UniProtKB">
        <authorList>
            <consortium name="Ensembl"/>
        </authorList>
    </citation>
    <scope>IDENTIFICATION</scope>
</reference>
<gene>
    <name evidence="3" type="primary">zgc:113691</name>
</gene>
<dbReference type="InParanoid" id="A0A673WJA9"/>
<reference evidence="3" key="2">
    <citation type="submission" date="2025-09" db="UniProtKB">
        <authorList>
            <consortium name="Ensembl"/>
        </authorList>
    </citation>
    <scope>IDENTIFICATION</scope>
</reference>
<dbReference type="GeneTree" id="ENSGT00520000060044"/>
<evidence type="ECO:0000313" key="4">
    <source>
        <dbReference type="Proteomes" id="UP000472277"/>
    </source>
</evidence>
<name>A0A673WJA9_SALTR</name>
<dbReference type="AlphaFoldDB" id="A0A673WJA9"/>
<accession>A0A673WJA9</accession>
<feature type="coiled-coil region" evidence="1">
    <location>
        <begin position="131"/>
        <end position="158"/>
    </location>
</feature>
<feature type="region of interest" description="Disordered" evidence="2">
    <location>
        <begin position="169"/>
        <end position="272"/>
    </location>
</feature>
<dbReference type="OrthoDB" id="8750280at2759"/>
<organism evidence="3 4">
    <name type="scientific">Salmo trutta</name>
    <name type="common">Brown trout</name>
    <dbReference type="NCBI Taxonomy" id="8032"/>
    <lineage>
        <taxon>Eukaryota</taxon>
        <taxon>Metazoa</taxon>
        <taxon>Chordata</taxon>
        <taxon>Craniata</taxon>
        <taxon>Vertebrata</taxon>
        <taxon>Euteleostomi</taxon>
        <taxon>Actinopterygii</taxon>
        <taxon>Neopterygii</taxon>
        <taxon>Teleostei</taxon>
        <taxon>Protacanthopterygii</taxon>
        <taxon>Salmoniformes</taxon>
        <taxon>Salmonidae</taxon>
        <taxon>Salmoninae</taxon>
        <taxon>Salmo</taxon>
    </lineage>
</organism>
<feature type="compositionally biased region" description="Low complexity" evidence="2">
    <location>
        <begin position="235"/>
        <end position="272"/>
    </location>
</feature>
<keyword evidence="1" id="KW-0175">Coiled coil</keyword>
<protein>
    <submittedName>
        <fullName evidence="3">Zgc:113691</fullName>
    </submittedName>
</protein>
<evidence type="ECO:0000256" key="1">
    <source>
        <dbReference type="SAM" id="Coils"/>
    </source>
</evidence>
<dbReference type="KEGG" id="stru:115156488"/>
<evidence type="ECO:0000256" key="2">
    <source>
        <dbReference type="SAM" id="MobiDB-lite"/>
    </source>
</evidence>
<keyword evidence="4" id="KW-1185">Reference proteome</keyword>